<organism evidence="2 3">
    <name type="scientific">Corchorus capsularis</name>
    <name type="common">Jute</name>
    <dbReference type="NCBI Taxonomy" id="210143"/>
    <lineage>
        <taxon>Eukaryota</taxon>
        <taxon>Viridiplantae</taxon>
        <taxon>Streptophyta</taxon>
        <taxon>Embryophyta</taxon>
        <taxon>Tracheophyta</taxon>
        <taxon>Spermatophyta</taxon>
        <taxon>Magnoliopsida</taxon>
        <taxon>eudicotyledons</taxon>
        <taxon>Gunneridae</taxon>
        <taxon>Pentapetalae</taxon>
        <taxon>rosids</taxon>
        <taxon>malvids</taxon>
        <taxon>Malvales</taxon>
        <taxon>Malvaceae</taxon>
        <taxon>Grewioideae</taxon>
        <taxon>Apeibeae</taxon>
        <taxon>Corchorus</taxon>
    </lineage>
</organism>
<dbReference type="Gramene" id="OMO80260">
    <property type="protein sequence ID" value="OMO80260"/>
    <property type="gene ID" value="CCACVL1_13045"/>
</dbReference>
<proteinExistence type="predicted"/>
<dbReference type="CDD" id="cd22160">
    <property type="entry name" value="F-box_AtFBL13-like"/>
    <property type="match status" value="1"/>
</dbReference>
<dbReference type="PANTHER" id="PTHR31293:SF12">
    <property type="entry name" value="RNI-LIKE SUPERFAMILY PROTEIN"/>
    <property type="match status" value="1"/>
</dbReference>
<keyword evidence="3" id="KW-1185">Reference proteome</keyword>
<dbReference type="STRING" id="210143.A0A1R3ICG5"/>
<sequence length="155" mass="17355">MADSPDHSTGPSSKRFKSSSVDRISNLPDALIHRILSFLPTKIVVATSLLSKRWVSLWTSVPTLDFQDSYSCRSCPEAKVKFMQFVYNALLLNKSGSIETFRLHCNLSYGLSCVNKWIYFAVDRALHLQEADIAVSNGDEESLLKLPSSFFSIVC</sequence>
<name>A0A1R3ICG5_COCAP</name>
<dbReference type="InterPro" id="IPR036047">
    <property type="entry name" value="F-box-like_dom_sf"/>
</dbReference>
<dbReference type="Pfam" id="PF00646">
    <property type="entry name" value="F-box"/>
    <property type="match status" value="1"/>
</dbReference>
<dbReference type="PANTHER" id="PTHR31293">
    <property type="entry name" value="RNI-LIKE SUPERFAMILY PROTEIN"/>
    <property type="match status" value="1"/>
</dbReference>
<dbReference type="InterPro" id="IPR053781">
    <property type="entry name" value="F-box_AtFBL13-like"/>
</dbReference>
<comment type="caution">
    <text evidence="2">The sequence shown here is derived from an EMBL/GenBank/DDBJ whole genome shotgun (WGS) entry which is preliminary data.</text>
</comment>
<evidence type="ECO:0000313" key="3">
    <source>
        <dbReference type="Proteomes" id="UP000188268"/>
    </source>
</evidence>
<dbReference type="AlphaFoldDB" id="A0A1R3ICG5"/>
<dbReference type="InterPro" id="IPR055294">
    <property type="entry name" value="FBL60-like"/>
</dbReference>
<feature type="domain" description="F-box" evidence="1">
    <location>
        <begin position="21"/>
        <end position="69"/>
    </location>
</feature>
<accession>A0A1R3ICG5</accession>
<dbReference type="SUPFAM" id="SSF81383">
    <property type="entry name" value="F-box domain"/>
    <property type="match status" value="1"/>
</dbReference>
<evidence type="ECO:0000313" key="2">
    <source>
        <dbReference type="EMBL" id="OMO80260.1"/>
    </source>
</evidence>
<dbReference type="InterPro" id="IPR001810">
    <property type="entry name" value="F-box_dom"/>
</dbReference>
<dbReference type="OMA" id="RINDWIC"/>
<dbReference type="EMBL" id="AWWV01010315">
    <property type="protein sequence ID" value="OMO80260.1"/>
    <property type="molecule type" value="Genomic_DNA"/>
</dbReference>
<dbReference type="Proteomes" id="UP000188268">
    <property type="component" value="Unassembled WGS sequence"/>
</dbReference>
<gene>
    <name evidence="2" type="ORF">CCACVL1_13045</name>
</gene>
<dbReference type="Gene3D" id="1.20.1280.50">
    <property type="match status" value="1"/>
</dbReference>
<reference evidence="2 3" key="1">
    <citation type="submission" date="2013-09" db="EMBL/GenBank/DDBJ databases">
        <title>Corchorus capsularis genome sequencing.</title>
        <authorList>
            <person name="Alam M."/>
            <person name="Haque M.S."/>
            <person name="Islam M.S."/>
            <person name="Emdad E.M."/>
            <person name="Islam M.M."/>
            <person name="Ahmed B."/>
            <person name="Halim A."/>
            <person name="Hossen Q.M.M."/>
            <person name="Hossain M.Z."/>
            <person name="Ahmed R."/>
            <person name="Khan M.M."/>
            <person name="Islam R."/>
            <person name="Rashid M.M."/>
            <person name="Khan S.A."/>
            <person name="Rahman M.S."/>
            <person name="Alam M."/>
        </authorList>
    </citation>
    <scope>NUCLEOTIDE SEQUENCE [LARGE SCALE GENOMIC DNA]</scope>
    <source>
        <strain evidence="3">cv. CVL-1</strain>
        <tissue evidence="2">Whole seedling</tissue>
    </source>
</reference>
<evidence type="ECO:0000259" key="1">
    <source>
        <dbReference type="PROSITE" id="PS50181"/>
    </source>
</evidence>
<dbReference type="OrthoDB" id="1002647at2759"/>
<dbReference type="PROSITE" id="PS50181">
    <property type="entry name" value="FBOX"/>
    <property type="match status" value="1"/>
</dbReference>
<protein>
    <recommendedName>
        <fullName evidence="1">F-box domain-containing protein</fullName>
    </recommendedName>
</protein>